<dbReference type="Pfam" id="PF04998">
    <property type="entry name" value="RNA_pol_Rpb1_5"/>
    <property type="match status" value="1"/>
</dbReference>
<evidence type="ECO:0000256" key="3">
    <source>
        <dbReference type="ARBA" id="ARBA00022478"/>
    </source>
</evidence>
<evidence type="ECO:0000256" key="1">
    <source>
        <dbReference type="ARBA" id="ARBA00004123"/>
    </source>
</evidence>
<evidence type="ECO:0000313" key="15">
    <source>
        <dbReference type="EMBL" id="KAF2420759.1"/>
    </source>
</evidence>
<dbReference type="InterPro" id="IPR007081">
    <property type="entry name" value="RNA_pol_Rpb1_5"/>
</dbReference>
<dbReference type="InterPro" id="IPR007083">
    <property type="entry name" value="RNA_pol_Rpb1_4"/>
</dbReference>
<dbReference type="Gene3D" id="1.10.150.390">
    <property type="match status" value="1"/>
</dbReference>
<dbReference type="OrthoDB" id="270392at2759"/>
<evidence type="ECO:0000256" key="8">
    <source>
        <dbReference type="ARBA" id="ARBA00022842"/>
    </source>
</evidence>
<dbReference type="FunFam" id="4.10.860.120:FF:000006">
    <property type="entry name" value="DNA-directed RNA polymerase subunit"/>
    <property type="match status" value="1"/>
</dbReference>
<evidence type="ECO:0000256" key="4">
    <source>
        <dbReference type="ARBA" id="ARBA00022679"/>
    </source>
</evidence>
<keyword evidence="16" id="KW-1185">Reference proteome</keyword>
<dbReference type="InterPro" id="IPR042102">
    <property type="entry name" value="RNA_pol_Rpb1_3_sf"/>
</dbReference>
<dbReference type="PANTHER" id="PTHR19376:SF11">
    <property type="entry name" value="DNA-DIRECTED RNA POLYMERASE I SUBUNIT RPA1"/>
    <property type="match status" value="1"/>
</dbReference>
<feature type="region of interest" description="Disordered" evidence="13">
    <location>
        <begin position="1355"/>
        <end position="1525"/>
    </location>
</feature>
<dbReference type="InterPro" id="IPR007080">
    <property type="entry name" value="RNA_pol_Rpb1_1"/>
</dbReference>
<keyword evidence="3 12" id="KW-0240">DNA-directed RNA polymerase</keyword>
<evidence type="ECO:0000256" key="11">
    <source>
        <dbReference type="ARBA" id="ARBA00048552"/>
    </source>
</evidence>
<dbReference type="Gene3D" id="1.10.132.30">
    <property type="match status" value="1"/>
</dbReference>
<keyword evidence="6" id="KW-0479">Metal-binding</keyword>
<dbReference type="InterPro" id="IPR015699">
    <property type="entry name" value="DNA-dir_RNA_pol1_lsu_N"/>
</dbReference>
<evidence type="ECO:0000256" key="12">
    <source>
        <dbReference type="RuleBase" id="RU004279"/>
    </source>
</evidence>
<proteinExistence type="inferred from homology"/>
<comment type="catalytic activity">
    <reaction evidence="11 12">
        <text>RNA(n) + a ribonucleoside 5'-triphosphate = RNA(n+1) + diphosphate</text>
        <dbReference type="Rhea" id="RHEA:21248"/>
        <dbReference type="Rhea" id="RHEA-COMP:14527"/>
        <dbReference type="Rhea" id="RHEA-COMP:17342"/>
        <dbReference type="ChEBI" id="CHEBI:33019"/>
        <dbReference type="ChEBI" id="CHEBI:61557"/>
        <dbReference type="ChEBI" id="CHEBI:140395"/>
        <dbReference type="EC" id="2.7.7.6"/>
    </reaction>
</comment>
<dbReference type="Gene3D" id="1.10.357.120">
    <property type="match status" value="1"/>
</dbReference>
<dbReference type="Pfam" id="PF00623">
    <property type="entry name" value="RNA_pol_Rpb1_2"/>
    <property type="match status" value="1"/>
</dbReference>
<evidence type="ECO:0000256" key="2">
    <source>
        <dbReference type="ARBA" id="ARBA00006460"/>
    </source>
</evidence>
<dbReference type="Proteomes" id="UP000800235">
    <property type="component" value="Unassembled WGS sequence"/>
</dbReference>
<dbReference type="GO" id="GO:0003677">
    <property type="term" value="F:DNA binding"/>
    <property type="evidence" value="ECO:0007669"/>
    <property type="project" value="InterPro"/>
</dbReference>
<comment type="function">
    <text evidence="12">DNA-dependent RNA polymerase catalyzes the transcription of DNA into RNA using the four ribonucleoside triphosphates as substrates.</text>
</comment>
<dbReference type="Gene3D" id="3.30.70.2850">
    <property type="match status" value="1"/>
</dbReference>
<dbReference type="GO" id="GO:0005736">
    <property type="term" value="C:RNA polymerase I complex"/>
    <property type="evidence" value="ECO:0007669"/>
    <property type="project" value="TreeGrafter"/>
</dbReference>
<dbReference type="SUPFAM" id="SSF64484">
    <property type="entry name" value="beta and beta-prime subunits of DNA dependent RNA-polymerase"/>
    <property type="match status" value="1"/>
</dbReference>
<evidence type="ECO:0000256" key="6">
    <source>
        <dbReference type="ARBA" id="ARBA00022723"/>
    </source>
</evidence>
<feature type="region of interest" description="Disordered" evidence="13">
    <location>
        <begin position="271"/>
        <end position="312"/>
    </location>
</feature>
<feature type="compositionally biased region" description="Acidic residues" evidence="13">
    <location>
        <begin position="293"/>
        <end position="309"/>
    </location>
</feature>
<feature type="compositionally biased region" description="Basic and acidic residues" evidence="13">
    <location>
        <begin position="1424"/>
        <end position="1452"/>
    </location>
</feature>
<dbReference type="CDD" id="cd01435">
    <property type="entry name" value="RNAP_I_RPA1_N"/>
    <property type="match status" value="1"/>
</dbReference>
<dbReference type="SMART" id="SM00663">
    <property type="entry name" value="RPOLA_N"/>
    <property type="match status" value="1"/>
</dbReference>
<name>A0A9P4TSP7_9PEZI</name>
<dbReference type="InterPro" id="IPR038120">
    <property type="entry name" value="Rpb1_funnel_sf"/>
</dbReference>
<protein>
    <recommendedName>
        <fullName evidence="12">DNA-directed RNA polymerase subunit</fullName>
        <ecNumber evidence="12">2.7.7.6</ecNumber>
    </recommendedName>
</protein>
<evidence type="ECO:0000256" key="13">
    <source>
        <dbReference type="SAM" id="MobiDB-lite"/>
    </source>
</evidence>
<evidence type="ECO:0000313" key="16">
    <source>
        <dbReference type="Proteomes" id="UP000800235"/>
    </source>
</evidence>
<keyword evidence="10" id="KW-0539">Nucleus</keyword>
<comment type="caution">
    <text evidence="15">The sequence shown here is derived from an EMBL/GenBank/DDBJ whole genome shotgun (WGS) entry which is preliminary data.</text>
</comment>
<organism evidence="15 16">
    <name type="scientific">Tothia fuscella</name>
    <dbReference type="NCBI Taxonomy" id="1048955"/>
    <lineage>
        <taxon>Eukaryota</taxon>
        <taxon>Fungi</taxon>
        <taxon>Dikarya</taxon>
        <taxon>Ascomycota</taxon>
        <taxon>Pezizomycotina</taxon>
        <taxon>Dothideomycetes</taxon>
        <taxon>Pleosporomycetidae</taxon>
        <taxon>Venturiales</taxon>
        <taxon>Cylindrosympodiaceae</taxon>
        <taxon>Tothia</taxon>
    </lineage>
</organism>
<dbReference type="Gene3D" id="2.40.40.20">
    <property type="match status" value="1"/>
</dbReference>
<dbReference type="Pfam" id="PF04983">
    <property type="entry name" value="RNA_pol_Rpb1_3"/>
    <property type="match status" value="1"/>
</dbReference>
<feature type="domain" description="RNA polymerase N-terminal" evidence="14">
    <location>
        <begin position="375"/>
        <end position="702"/>
    </location>
</feature>
<keyword evidence="9 12" id="KW-0804">Transcription</keyword>
<sequence length="1776" mass="196349">MNIATPISDAISGVDFGFLSSSEIRALSVKRIDNPTTFDTLLNPTPGGLYDAALGGFLENKCSTCRLTDFMGCPGHCGHIELPTRVYHPTFMDQALKLLRAKCVFCHRLRMSRAEVNRFVCKLRLIQHGLIDKAHHIDEMIAAGKGNAGSASDSEEKDDVAGDSAPLIMKRTQFTERSIRRARREGVIEFNEAASEVRKAVIRDMFSEMNILKCKNGDCNGHNPGFRKDKYVKIFRKPCSPKHDNANIQSGLKAQNPLIILQRRAKAAAQSRRKHQENGIIDEGVADMGGSSQDEEDEDIEMADPESENESGTLIAEIATTGRGAKSQTVARPHEYVSANEVRAALVLLFEREHELMHWVYTPRSHSKKSLFSADAFFCDTLLIPPTRYRPEAKTGDGAITEASQNNLYRNILNICETIGQINHEIRGIRSESTYRMRNVDDLQNAFVNLQDAVNSLFDRDRNPIQGAAGKRNEEGIKQILEKKEGLFRKNMMGKRVNFAARSVISPDPNIETNEIGVPPVFAMKLTYPEPVTSHNYYELKEAVLNGPEKWPGAVAIENENGQVIALGKKNIEERMALSNELLAPANDKVNGSRNKKVHRHLNNGDIVIMNRQPTLHKPSMMCHRARVLPGERTIRMHYANCNTYNADFDGDEMNMHFPQNEVARAEAMTIANTDNQYLSATAGEPLRGLIQDHISMAVQLTNKDVFFNREDYQQLLYSAIRPESNHGISGRLLTVAPAIWKPVPLWTGKQVITTVIKNLTPAGSEGLNLTSRSKTPGNFWGKASEEQEVIIANGELLVGIIDKGQIGPTNGGLINGIYEAYGAIAAGKLLSILGRLLTKLLHMRAFSCGVEDLILNAQGDAARVELLQGADKIGLEVASNYVTLEKQTPTADNKELHTRLERVLRDDSKQAMLDEVMKSRNAELSSLITKACLPDTLIKPFPKNQMQAMTGTGAKGTQVNANQISCNLGQQVLEGRRVPIMVSGKSLPSFRPFDTSIRAGGYVMGRFLTGLKPQEYFFHMMSGREGLIDTAVKTSRSGYLQRCLIKGMEGLNVQHDNSVRDSDGSMIQFLYGEDGLDVCKQQYLTNFRFLAENFYTIFESLNCRDEWPLVHSEDADAHQKKAVKAFRKTKNYGVRDPVTAKFAPNRHAGSTSEKFYEMLKSYCEENPDGAIHSKKEAGGYTTKRNFERLLNMKYLKSLIEPGEAVGVVAGQSIGEPSTQMTLNTFHLAGHSSKNVTLGIPRLREIVMTASANISTPSMTLYPNAEMSLEAAEKFAKGISRLSLAEIVNGVSVSEKMKNGDVKEYRIRLDFFPAEEYCAEYAIQVADVLEAVSKRFLPKLQVLIRKELKKKEDKSFKKSGARPVVGEAAGVIEQENTARPNAEADDEGGSEEDEEAEGDASGAKRKANRTENVTYDAPDEEEEAIARDARSPSPGDESKEEKKARKAEEAKTKKALAAKKAAEKAVDQTGKGKDVASDDEDTSSDEEDEDNEEKEDEKDVEESDIEEDEPEADTRPTAGSSARSIAITEDAKDLLSRLQSIKGNADLSAFTFSPHGDYVDFTLEYSQTKLLMLSIVEKCCHDSVIQAIPGLKSCSLDANNKYTDPFTNEEEKRPAIVTDGINLTAMREYQDYINPHLIFTNDIAAMLSNYGVESARATIVREMDSIFKGHGISVDNRHLNLIADVMTRNGGFKPFNRMGLRTNVSPFMKMSFETTVGFLRDAVLEGEREELRGPSGRIVVGGLSKVGTGGFDVLVPISEAVSGGVGEGFEVEGLEM</sequence>
<dbReference type="InterPro" id="IPR007066">
    <property type="entry name" value="RNA_pol_Rpb1_3"/>
</dbReference>
<dbReference type="GO" id="GO:0046872">
    <property type="term" value="F:metal ion binding"/>
    <property type="evidence" value="ECO:0007669"/>
    <property type="project" value="UniProtKB-KW"/>
</dbReference>
<evidence type="ECO:0000259" key="14">
    <source>
        <dbReference type="SMART" id="SM00663"/>
    </source>
</evidence>
<feature type="compositionally biased region" description="Acidic residues" evidence="13">
    <location>
        <begin position="1383"/>
        <end position="1398"/>
    </location>
</feature>
<dbReference type="Pfam" id="PF04997">
    <property type="entry name" value="RNA_pol_Rpb1_1"/>
    <property type="match status" value="1"/>
</dbReference>
<comment type="similarity">
    <text evidence="2 12">Belongs to the RNA polymerase beta' chain family.</text>
</comment>
<evidence type="ECO:0000256" key="5">
    <source>
        <dbReference type="ARBA" id="ARBA00022695"/>
    </source>
</evidence>
<evidence type="ECO:0000256" key="9">
    <source>
        <dbReference type="ARBA" id="ARBA00023163"/>
    </source>
</evidence>
<reference evidence="15" key="1">
    <citation type="journal article" date="2020" name="Stud. Mycol.">
        <title>101 Dothideomycetes genomes: a test case for predicting lifestyles and emergence of pathogens.</title>
        <authorList>
            <person name="Haridas S."/>
            <person name="Albert R."/>
            <person name="Binder M."/>
            <person name="Bloem J."/>
            <person name="Labutti K."/>
            <person name="Salamov A."/>
            <person name="Andreopoulos B."/>
            <person name="Baker S."/>
            <person name="Barry K."/>
            <person name="Bills G."/>
            <person name="Bluhm B."/>
            <person name="Cannon C."/>
            <person name="Castanera R."/>
            <person name="Culley D."/>
            <person name="Daum C."/>
            <person name="Ezra D."/>
            <person name="Gonzalez J."/>
            <person name="Henrissat B."/>
            <person name="Kuo A."/>
            <person name="Liang C."/>
            <person name="Lipzen A."/>
            <person name="Lutzoni F."/>
            <person name="Magnuson J."/>
            <person name="Mondo S."/>
            <person name="Nolan M."/>
            <person name="Ohm R."/>
            <person name="Pangilinan J."/>
            <person name="Park H.-J."/>
            <person name="Ramirez L."/>
            <person name="Alfaro M."/>
            <person name="Sun H."/>
            <person name="Tritt A."/>
            <person name="Yoshinaga Y."/>
            <person name="Zwiers L.-H."/>
            <person name="Turgeon B."/>
            <person name="Goodwin S."/>
            <person name="Spatafora J."/>
            <person name="Crous P."/>
            <person name="Grigoriev I."/>
        </authorList>
    </citation>
    <scope>NUCLEOTIDE SEQUENCE</scope>
    <source>
        <strain evidence="15">CBS 130266</strain>
    </source>
</reference>
<dbReference type="FunFam" id="2.40.40.20:FF:000019">
    <property type="entry name" value="DNA-directed RNA polymerase II subunit RPB1"/>
    <property type="match status" value="1"/>
</dbReference>
<dbReference type="PANTHER" id="PTHR19376">
    <property type="entry name" value="DNA-DIRECTED RNA POLYMERASE"/>
    <property type="match status" value="1"/>
</dbReference>
<keyword evidence="7" id="KW-0862">Zinc</keyword>
<dbReference type="FunFam" id="3.30.1490.180:FF:000003">
    <property type="entry name" value="DNA-directed RNA polymerase subunit"/>
    <property type="match status" value="1"/>
</dbReference>
<dbReference type="FunFam" id="1.10.274.100:FF:000006">
    <property type="entry name" value="DNA-directed RNA polymerase subunit"/>
    <property type="match status" value="1"/>
</dbReference>
<evidence type="ECO:0000256" key="7">
    <source>
        <dbReference type="ARBA" id="ARBA00022833"/>
    </source>
</evidence>
<dbReference type="GO" id="GO:0006351">
    <property type="term" value="P:DNA-templated transcription"/>
    <property type="evidence" value="ECO:0007669"/>
    <property type="project" value="InterPro"/>
</dbReference>
<dbReference type="Pfam" id="PF05000">
    <property type="entry name" value="RNA_pol_Rpb1_4"/>
    <property type="match status" value="1"/>
</dbReference>
<dbReference type="Gene3D" id="3.30.1490.180">
    <property type="entry name" value="RNA polymerase ii"/>
    <property type="match status" value="1"/>
</dbReference>
<dbReference type="Gene3D" id="1.10.274.100">
    <property type="entry name" value="RNA polymerase Rpb1, domain 3"/>
    <property type="match status" value="1"/>
</dbReference>
<dbReference type="EC" id="2.7.7.6" evidence="12"/>
<gene>
    <name evidence="15" type="ORF">EJ08DRAFT_738488</name>
</gene>
<dbReference type="GO" id="GO:0003899">
    <property type="term" value="F:DNA-directed RNA polymerase activity"/>
    <property type="evidence" value="ECO:0007669"/>
    <property type="project" value="UniProtKB-EC"/>
</dbReference>
<evidence type="ECO:0000256" key="10">
    <source>
        <dbReference type="ARBA" id="ARBA00023242"/>
    </source>
</evidence>
<keyword evidence="4 12" id="KW-0808">Transferase</keyword>
<dbReference type="InterPro" id="IPR044893">
    <property type="entry name" value="RNA_pol_Rpb1_clamp_domain"/>
</dbReference>
<feature type="compositionally biased region" description="Acidic residues" evidence="13">
    <location>
        <begin position="1477"/>
        <end position="1511"/>
    </location>
</feature>
<comment type="subcellular location">
    <subcellularLocation>
        <location evidence="1">Nucleus</location>
    </subcellularLocation>
</comment>
<dbReference type="InterPro" id="IPR000722">
    <property type="entry name" value="RNA_pol_asu"/>
</dbReference>
<dbReference type="Gene3D" id="4.10.860.120">
    <property type="entry name" value="RNA polymerase II, clamp domain"/>
    <property type="match status" value="1"/>
</dbReference>
<keyword evidence="8" id="KW-0460">Magnesium</keyword>
<accession>A0A9P4TSP7</accession>
<keyword evidence="5 12" id="KW-0548">Nucleotidyltransferase</keyword>
<dbReference type="EMBL" id="MU007106">
    <property type="protein sequence ID" value="KAF2420759.1"/>
    <property type="molecule type" value="Genomic_DNA"/>
</dbReference>
<dbReference type="InterPro" id="IPR045867">
    <property type="entry name" value="DNA-dir_RpoC_beta_prime"/>
</dbReference>
<feature type="compositionally biased region" description="Basic and acidic residues" evidence="13">
    <location>
        <begin position="1460"/>
        <end position="1476"/>
    </location>
</feature>
<dbReference type="InterPro" id="IPR006592">
    <property type="entry name" value="RNA_pol_N"/>
</dbReference>